<dbReference type="Proteomes" id="UP001515500">
    <property type="component" value="Chromosome 8"/>
</dbReference>
<feature type="compositionally biased region" description="Polar residues" evidence="3">
    <location>
        <begin position="234"/>
        <end position="245"/>
    </location>
</feature>
<dbReference type="Pfam" id="PF05965">
    <property type="entry name" value="FYRC"/>
    <property type="match status" value="1"/>
</dbReference>
<evidence type="ECO:0000313" key="5">
    <source>
        <dbReference type="RefSeq" id="XP_039131142.1"/>
    </source>
</evidence>
<comment type="subcellular location">
    <subcellularLocation>
        <location evidence="1">Nucleus</location>
    </subcellularLocation>
</comment>
<dbReference type="PANTHER" id="PTHR22715:SF1">
    <property type="entry name" value="DNA BINDING PROTEIN"/>
    <property type="match status" value="1"/>
</dbReference>
<proteinExistence type="predicted"/>
<dbReference type="GO" id="GO:0051726">
    <property type="term" value="P:regulation of cell cycle"/>
    <property type="evidence" value="ECO:0007669"/>
    <property type="project" value="TreeGrafter"/>
</dbReference>
<feature type="region of interest" description="Disordered" evidence="3">
    <location>
        <begin position="182"/>
        <end position="201"/>
    </location>
</feature>
<dbReference type="PROSITE" id="PS51543">
    <property type="entry name" value="FYRC"/>
    <property type="match status" value="1"/>
</dbReference>
<dbReference type="GeneID" id="120267531"/>
<keyword evidence="4" id="KW-1185">Reference proteome</keyword>
<sequence>MENPSSSAGKVDGLEITSIGALYEGSWDKKYWSSSRGKDRYPFPVGYKAVRTHSGCTYRMEIRVGPKGPLFMLQVTSADGDSFSGQTPDIVWETYQKRSSVRLKNQTGKRLSSKIDGIELFGFRNPFVQRLLRELVANVGAVAEQSPSSSDMCDGAMQLEHELQVRDSQVYPDLLPYLEKRQSTGKRSAKTRNSIRSISREGRAKRICSQELAYQEDGTSEQVAHTCPMKRSETSANSSIQTTPGFENKDITIKSSPSLRNHKGIEHPGMSSLPGKTSIAVERNRSSQATDELPMELDDVEQSTDKHVVHFEQGKLAPLADAEVEHAYSSLTPQDTETGLPALVRVSEIHVPDTLDSLKEDNEESPCNMKDESVSVKPLLTTSRSCQDEMCYSVTCTQDDDTLCKVVIKDSLPEIGSSSGSSNASLEKMDLYSAEQELAKSMMTLLLPRALPLLKKTYERRPRSRSRETSRTVSSLQRSGGQNDDIGFRCRDIRAADLPVQLSQNDLENEVDGTKKFPIIDSPRLGIIAEPLGCMALDRLTDTRTLKDIKSMAPDSFEDELLIHDVALNKLFSSPAQSTSASSAELKYNMANPELHIYNIEEDRDGCYLRHDVCSEAIMLAKEVKQSDIILSDPTCDPDAHNHMEKEENKVGYMTSNQIANIPPLGHSSFMHNISQQSKGEPSHNVGEQDLGSGCLKGKIPFRNDEAEFFRQASSVCYDNNKKFEEDCILKASVIPEVVSGSPEKRLQISSPCDLANSDSNTILDSIDAGIRSQVGGIENPLVRLQGKAYTSRKANSSDGYMLKATHSMVENLLDCKTEVEVPQSSSIPLSESIICRNYNQSDVPKPCFNPIINAAGSVQSGPTNNVLNKPPFLNEAMLNNQPSLLSSVGNVHGSGESVLAAALEGGTKNDQDDAGNPVEEILVCLENKLPQPLTGPNDNVSSSQNWFHHGNHLDGFSLKVIKPNEEFPKFMKLVGCYLHPTSVLSIFSSAEGDHLKIGVICGLPDSTDRNLLVYMVPLQEQGIGPSFLGYTSLRCPLLNCPQQASFEGSGIQFTPDGQSLILLNSVQAPHCREQNSSCSCSKCTTGYYDENTIEIVHLEYGYVSLVAKLVIVENMSSILVCEQSYLVAIGESGRLHVWIMNPRWSSKLEEFNMQGFDYLSPRVSELKDLPSCTSIVIGHNGVGDFGLWDISKRVLLAKFSSEGNKISQMLPVGFLSWKKACLLATDVEIEEHIKEALQKDVSLFKDDENICTSSFGDDTAVWLLVSAASDSEAVDDDKVRDARGPAGGWRLALLAKNMVFTGHAFDSRVSVLDTLADYCICGTQDGLVYIWELSSGRKLANLHQFKCGVSCIKADAKSGTLIVASNEGQLLVYVQSQVRNCKSNG</sequence>
<dbReference type="InterPro" id="IPR003889">
    <property type="entry name" value="FYrich_C"/>
</dbReference>
<evidence type="ECO:0000313" key="4">
    <source>
        <dbReference type="Proteomes" id="UP001515500"/>
    </source>
</evidence>
<feature type="compositionally biased region" description="Basic and acidic residues" evidence="3">
    <location>
        <begin position="457"/>
        <end position="470"/>
    </location>
</feature>
<reference evidence="5" key="1">
    <citation type="submission" date="2025-08" db="UniProtKB">
        <authorList>
            <consortium name="RefSeq"/>
        </authorList>
    </citation>
    <scope>IDENTIFICATION</scope>
</reference>
<dbReference type="InterPro" id="IPR036322">
    <property type="entry name" value="WD40_repeat_dom_sf"/>
</dbReference>
<feature type="region of interest" description="Disordered" evidence="3">
    <location>
        <begin position="227"/>
        <end position="276"/>
    </location>
</feature>
<dbReference type="PROSITE" id="PS51542">
    <property type="entry name" value="FYRN"/>
    <property type="match status" value="1"/>
</dbReference>
<organism evidence="4 5">
    <name type="scientific">Dioscorea cayennensis subsp. rotundata</name>
    <name type="common">White Guinea yam</name>
    <name type="synonym">Dioscorea rotundata</name>
    <dbReference type="NCBI Taxonomy" id="55577"/>
    <lineage>
        <taxon>Eukaryota</taxon>
        <taxon>Viridiplantae</taxon>
        <taxon>Streptophyta</taxon>
        <taxon>Embryophyta</taxon>
        <taxon>Tracheophyta</taxon>
        <taxon>Spermatophyta</taxon>
        <taxon>Magnoliopsida</taxon>
        <taxon>Liliopsida</taxon>
        <taxon>Dioscoreales</taxon>
        <taxon>Dioscoreaceae</taxon>
        <taxon>Dioscorea</taxon>
    </lineage>
</organism>
<dbReference type="RefSeq" id="XP_039131142.1">
    <property type="nucleotide sequence ID" value="XM_039275208.1"/>
</dbReference>
<dbReference type="GO" id="GO:0140993">
    <property type="term" value="F:histone modifying activity"/>
    <property type="evidence" value="ECO:0007669"/>
    <property type="project" value="UniProtKB-ARBA"/>
</dbReference>
<gene>
    <name evidence="5" type="primary">LOC120267531</name>
</gene>
<evidence type="ECO:0000256" key="1">
    <source>
        <dbReference type="ARBA" id="ARBA00004123"/>
    </source>
</evidence>
<dbReference type="InterPro" id="IPR040092">
    <property type="entry name" value="TBRG1"/>
</dbReference>
<dbReference type="PANTHER" id="PTHR22715">
    <property type="entry name" value="TRANSFORMING GROWTH FACTOR BETA REGULATED GENE 1"/>
    <property type="match status" value="1"/>
</dbReference>
<dbReference type="GO" id="GO:0005634">
    <property type="term" value="C:nucleus"/>
    <property type="evidence" value="ECO:0007669"/>
    <property type="project" value="UniProtKB-SubCell"/>
</dbReference>
<dbReference type="InterPro" id="IPR015943">
    <property type="entry name" value="WD40/YVTN_repeat-like_dom_sf"/>
</dbReference>
<evidence type="ECO:0000256" key="3">
    <source>
        <dbReference type="SAM" id="MobiDB-lite"/>
    </source>
</evidence>
<feature type="region of interest" description="Disordered" evidence="3">
    <location>
        <begin position="457"/>
        <end position="483"/>
    </location>
</feature>
<dbReference type="Gene3D" id="2.130.10.10">
    <property type="entry name" value="YVTN repeat-like/Quinoprotein amine dehydrogenase"/>
    <property type="match status" value="1"/>
</dbReference>
<accession>A0AB40BWW5</accession>
<dbReference type="Gene3D" id="3.30.160.360">
    <property type="match status" value="1"/>
</dbReference>
<keyword evidence="2" id="KW-0539">Nucleus</keyword>
<protein>
    <submittedName>
        <fullName evidence="5">Uncharacterized protein LOC120267531 isoform X1</fullName>
    </submittedName>
</protein>
<dbReference type="SUPFAM" id="SSF50978">
    <property type="entry name" value="WD40 repeat-like"/>
    <property type="match status" value="1"/>
</dbReference>
<name>A0AB40BWW5_DIOCR</name>
<dbReference type="InterPro" id="IPR003888">
    <property type="entry name" value="FYrich_N"/>
</dbReference>
<evidence type="ECO:0000256" key="2">
    <source>
        <dbReference type="ARBA" id="ARBA00023242"/>
    </source>
</evidence>